<dbReference type="Pfam" id="PF00130">
    <property type="entry name" value="C1_1"/>
    <property type="match status" value="1"/>
</dbReference>
<evidence type="ECO:0000256" key="13">
    <source>
        <dbReference type="ARBA" id="ARBA00047899"/>
    </source>
</evidence>
<dbReference type="Proteomes" id="UP000031056">
    <property type="component" value="Unassembled WGS sequence"/>
</dbReference>
<protein>
    <recommendedName>
        <fullName evidence="1">non-specific serine/threonine protein kinase</fullName>
        <ecNumber evidence="1">2.7.11.1</ecNumber>
    </recommendedName>
</protein>
<dbReference type="RefSeq" id="XP_014564513.1">
    <property type="nucleotide sequence ID" value="XM_014709027.1"/>
</dbReference>
<evidence type="ECO:0000256" key="1">
    <source>
        <dbReference type="ARBA" id="ARBA00012513"/>
    </source>
</evidence>
<evidence type="ECO:0000256" key="11">
    <source>
        <dbReference type="ARBA" id="ARBA00023054"/>
    </source>
</evidence>
<keyword evidence="5" id="KW-0479">Metal-binding</keyword>
<keyword evidence="6" id="KW-0547">Nucleotide-binding</keyword>
<evidence type="ECO:0000259" key="17">
    <source>
        <dbReference type="PROSITE" id="PS50081"/>
    </source>
</evidence>
<evidence type="ECO:0000256" key="6">
    <source>
        <dbReference type="ARBA" id="ARBA00022741"/>
    </source>
</evidence>
<dbReference type="GO" id="GO:0005524">
    <property type="term" value="F:ATP binding"/>
    <property type="evidence" value="ECO:0007669"/>
    <property type="project" value="UniProtKB-KW"/>
</dbReference>
<evidence type="ECO:0000256" key="4">
    <source>
        <dbReference type="ARBA" id="ARBA00022679"/>
    </source>
</evidence>
<evidence type="ECO:0000256" key="9">
    <source>
        <dbReference type="ARBA" id="ARBA00022833"/>
    </source>
</evidence>
<evidence type="ECO:0000256" key="12">
    <source>
        <dbReference type="ARBA" id="ARBA00038271"/>
    </source>
</evidence>
<dbReference type="Gene3D" id="3.30.60.20">
    <property type="match status" value="1"/>
</dbReference>
<comment type="caution">
    <text evidence="19">The sequence shown here is derived from an EMBL/GenBank/DDBJ whole genome shotgun (WGS) entry which is preliminary data.</text>
</comment>
<feature type="domain" description="Protein kinase" evidence="16">
    <location>
        <begin position="62"/>
        <end position="315"/>
    </location>
</feature>
<dbReference type="FunFam" id="1.10.510.10:FF:000751">
    <property type="entry name" value="Non-specific serine/threonine protein kinase"/>
    <property type="match status" value="1"/>
</dbReference>
<dbReference type="PANTHER" id="PTHR22988">
    <property type="entry name" value="MYOTONIC DYSTROPHY S/T KINASE-RELATED"/>
    <property type="match status" value="1"/>
</dbReference>
<dbReference type="EMBL" id="JOKQ01000001">
    <property type="protein sequence ID" value="KHN70471.1"/>
    <property type="molecule type" value="Genomic_DNA"/>
</dbReference>
<dbReference type="AlphaFoldDB" id="A0A0B2UHB9"/>
<dbReference type="SMART" id="SM00742">
    <property type="entry name" value="Hr1"/>
    <property type="match status" value="1"/>
</dbReference>
<evidence type="ECO:0000256" key="14">
    <source>
        <dbReference type="ARBA" id="ARBA00048679"/>
    </source>
</evidence>
<dbReference type="OrthoDB" id="3638488at2759"/>
<gene>
    <name evidence="19" type="ORF">M896_011250</name>
</gene>
<sequence>MRIIDFGDFCVKTLENVILMEKINIIGDCMEAIHHEAVKRGAVVPLDRLQEMVGVKTKPCEYEIVKNIAKGGYGEVFLVRREKVYAMKRVAKELVLKQPHTALFMAEREVMVGSIGSEWLVSAHLTMQDDEYLYYLMDFVPGGDFMGLLSKEDVLEESWVKFYAAEIVQALDELHKLGWIHRDLKPDNILIGADGHVKLADFGSCIRMVNGKARSAITVGTPDYVSPDVLCSVNEECEYGEDVDFWTLGVIIYEMVYGTTPFYSETLMETYKRITKVEFVFPFKISADLTDLITRLITTREQRFRIEDIKKHPFFNGIDWERVKELVPPFIPEIKDDLDTSHFVDTHFDAEKGGGDGNGNYVPFVGFTFDPLFVQRFKDILRNEITADEEKKYTDKLKSKDAEYEQSLQMLSMEICESGKKLSGCNDELCEVEKKLMNAKTLLKEAEDETLKHQDELKIVLMQLLTEREELDEMRVELERCKKNLKSINEDICDGRMISEELLLAESKSGVSKQEMDEIRRSWHAVKNESNEIESLVADVESIISKLWMKSKWMRSEVEMYKEKYGSAVETTIRLETENKIMAEKLKAEGLDGLRRQLRARIADVKEYEQKLNQEILFRKSIEEELNFLKKEKCRERIKNVKQQFSCSIVGGDGCTVVIRIEDDKFWIGDESQYSCNVYVGELRPNELHHLAQKKVSLTLRIVFMNEEVKSVSSSGRRSLRSLEEDLNTEIAIKDGIEKIKVLLQGKTLDEANMQLEGSNRKIAQLMTEIERSRRSTIVEAIPDDPVKIYEFNNHLFTNKTVPQGTLCDFCNEVLYGVVNQGFECRDCKMTVHKSCYVLGDVSCELYSALKTGKTYYVTMRTLEEKEKLLKACSGY</sequence>
<keyword evidence="11 15" id="KW-0175">Coiled coil</keyword>
<dbReference type="Gene3D" id="3.30.200.20">
    <property type="entry name" value="Phosphorylase Kinase, domain 1"/>
    <property type="match status" value="1"/>
</dbReference>
<dbReference type="PROSITE" id="PS51285">
    <property type="entry name" value="AGC_KINASE_CTER"/>
    <property type="match status" value="1"/>
</dbReference>
<comment type="catalytic activity">
    <reaction evidence="13">
        <text>L-threonyl-[protein] + ATP = O-phospho-L-threonyl-[protein] + ADP + H(+)</text>
        <dbReference type="Rhea" id="RHEA:46608"/>
        <dbReference type="Rhea" id="RHEA-COMP:11060"/>
        <dbReference type="Rhea" id="RHEA-COMP:11605"/>
        <dbReference type="ChEBI" id="CHEBI:15378"/>
        <dbReference type="ChEBI" id="CHEBI:30013"/>
        <dbReference type="ChEBI" id="CHEBI:30616"/>
        <dbReference type="ChEBI" id="CHEBI:61977"/>
        <dbReference type="ChEBI" id="CHEBI:456216"/>
        <dbReference type="EC" id="2.7.11.1"/>
    </reaction>
</comment>
<feature type="coiled-coil region" evidence="15">
    <location>
        <begin position="436"/>
        <end position="491"/>
    </location>
</feature>
<dbReference type="SMART" id="SM00109">
    <property type="entry name" value="C1"/>
    <property type="match status" value="1"/>
</dbReference>
<dbReference type="GeneID" id="26260968"/>
<evidence type="ECO:0000256" key="7">
    <source>
        <dbReference type="ARBA" id="ARBA00022771"/>
    </source>
</evidence>
<evidence type="ECO:0000256" key="3">
    <source>
        <dbReference type="ARBA" id="ARBA00022553"/>
    </source>
</evidence>
<dbReference type="SUPFAM" id="SSF57889">
    <property type="entry name" value="Cysteine-rich domain"/>
    <property type="match status" value="1"/>
</dbReference>
<evidence type="ECO:0000256" key="2">
    <source>
        <dbReference type="ARBA" id="ARBA00022527"/>
    </source>
</evidence>
<dbReference type="STRING" id="1354746.A0A0B2UHB9"/>
<keyword evidence="8" id="KW-0418">Kinase</keyword>
<evidence type="ECO:0000256" key="5">
    <source>
        <dbReference type="ARBA" id="ARBA00022723"/>
    </source>
</evidence>
<comment type="catalytic activity">
    <reaction evidence="14">
        <text>L-seryl-[protein] + ATP = O-phospho-L-seryl-[protein] + ADP + H(+)</text>
        <dbReference type="Rhea" id="RHEA:17989"/>
        <dbReference type="Rhea" id="RHEA-COMP:9863"/>
        <dbReference type="Rhea" id="RHEA-COMP:11604"/>
        <dbReference type="ChEBI" id="CHEBI:15378"/>
        <dbReference type="ChEBI" id="CHEBI:29999"/>
        <dbReference type="ChEBI" id="CHEBI:30616"/>
        <dbReference type="ChEBI" id="CHEBI:83421"/>
        <dbReference type="ChEBI" id="CHEBI:456216"/>
        <dbReference type="EC" id="2.7.11.1"/>
    </reaction>
</comment>
<accession>A0A0B2UHB9</accession>
<evidence type="ECO:0000313" key="19">
    <source>
        <dbReference type="EMBL" id="KHN70471.1"/>
    </source>
</evidence>
<evidence type="ECO:0000259" key="18">
    <source>
        <dbReference type="PROSITE" id="PS51285"/>
    </source>
</evidence>
<dbReference type="PROSITE" id="PS50081">
    <property type="entry name" value="ZF_DAG_PE_2"/>
    <property type="match status" value="1"/>
</dbReference>
<dbReference type="SUPFAM" id="SSF56112">
    <property type="entry name" value="Protein kinase-like (PK-like)"/>
    <property type="match status" value="1"/>
</dbReference>
<reference evidence="19 20" key="1">
    <citation type="journal article" date="2014" name="MBio">
        <title>The Ordospora colligata genome; evolution of extreme reduction in microsporidia and host-to-parasite horizontal gene transfer.</title>
        <authorList>
            <person name="Pombert J.-F."/>
            <person name="Haag K.L."/>
            <person name="Beidas S."/>
            <person name="Ebert D."/>
            <person name="Keeling P.J."/>
        </authorList>
    </citation>
    <scope>NUCLEOTIDE SEQUENCE [LARGE SCALE GENOMIC DNA]</scope>
    <source>
        <strain evidence="19 20">OC4</strain>
    </source>
</reference>
<dbReference type="SMART" id="SM00133">
    <property type="entry name" value="S_TK_X"/>
    <property type="match status" value="1"/>
</dbReference>
<dbReference type="PANTHER" id="PTHR22988:SF71">
    <property type="entry name" value="CITRON RHO-INTERACTING KINASE"/>
    <property type="match status" value="1"/>
</dbReference>
<dbReference type="InterPro" id="IPR050839">
    <property type="entry name" value="Rho-assoc_Ser/Thr_Kinase"/>
</dbReference>
<feature type="domain" description="AGC-kinase C-terminal" evidence="18">
    <location>
        <begin position="316"/>
        <end position="379"/>
    </location>
</feature>
<dbReference type="GO" id="GO:0005856">
    <property type="term" value="C:cytoskeleton"/>
    <property type="evidence" value="ECO:0007669"/>
    <property type="project" value="TreeGrafter"/>
</dbReference>
<dbReference type="InterPro" id="IPR036274">
    <property type="entry name" value="HR1_rpt_sf"/>
</dbReference>
<organism evidence="19 20">
    <name type="scientific">Ordospora colligata OC4</name>
    <dbReference type="NCBI Taxonomy" id="1354746"/>
    <lineage>
        <taxon>Eukaryota</taxon>
        <taxon>Fungi</taxon>
        <taxon>Fungi incertae sedis</taxon>
        <taxon>Microsporidia</taxon>
        <taxon>Ordosporidae</taxon>
        <taxon>Ordospora</taxon>
    </lineage>
</organism>
<dbReference type="InterPro" id="IPR000719">
    <property type="entry name" value="Prot_kinase_dom"/>
</dbReference>
<dbReference type="GO" id="GO:0007165">
    <property type="term" value="P:signal transduction"/>
    <property type="evidence" value="ECO:0007669"/>
    <property type="project" value="InterPro"/>
</dbReference>
<dbReference type="SMART" id="SM00220">
    <property type="entry name" value="S_TKc"/>
    <property type="match status" value="1"/>
</dbReference>
<dbReference type="HOGENOM" id="CLU_000288_140_4_1"/>
<evidence type="ECO:0000259" key="16">
    <source>
        <dbReference type="PROSITE" id="PS50011"/>
    </source>
</evidence>
<dbReference type="Gene3D" id="1.10.510.10">
    <property type="entry name" value="Transferase(Phosphotransferase) domain 1"/>
    <property type="match status" value="1"/>
</dbReference>
<dbReference type="EC" id="2.7.11.1" evidence="1"/>
<evidence type="ECO:0000256" key="10">
    <source>
        <dbReference type="ARBA" id="ARBA00022840"/>
    </source>
</evidence>
<keyword evidence="20" id="KW-1185">Reference proteome</keyword>
<keyword evidence="4" id="KW-0808">Transferase</keyword>
<dbReference type="SUPFAM" id="SSF46585">
    <property type="entry name" value="HR1 repeat"/>
    <property type="match status" value="1"/>
</dbReference>
<name>A0A0B2UHB9_9MICR</name>
<comment type="similarity">
    <text evidence="12">Belongs to the protein kinase superfamily. STE Ser/Thr protein kinase family. COT1 subfamily.</text>
</comment>
<feature type="domain" description="Phorbol-ester/DAG-type" evidence="17">
    <location>
        <begin position="794"/>
        <end position="844"/>
    </location>
</feature>
<evidence type="ECO:0000256" key="8">
    <source>
        <dbReference type="ARBA" id="ARBA00022777"/>
    </source>
</evidence>
<dbReference type="Gene3D" id="1.10.287.160">
    <property type="entry name" value="HR1 repeat"/>
    <property type="match status" value="1"/>
</dbReference>
<evidence type="ECO:0000313" key="20">
    <source>
        <dbReference type="Proteomes" id="UP000031056"/>
    </source>
</evidence>
<feature type="coiled-coil region" evidence="15">
    <location>
        <begin position="749"/>
        <end position="776"/>
    </location>
</feature>
<evidence type="ECO:0000256" key="15">
    <source>
        <dbReference type="SAM" id="Coils"/>
    </source>
</evidence>
<keyword evidence="2" id="KW-0723">Serine/threonine-protein kinase</keyword>
<dbReference type="PROSITE" id="PS50011">
    <property type="entry name" value="PROTEIN_KINASE_DOM"/>
    <property type="match status" value="1"/>
</dbReference>
<dbReference type="InterPro" id="IPR000961">
    <property type="entry name" value="AGC-kinase_C"/>
</dbReference>
<dbReference type="GO" id="GO:0004674">
    <property type="term" value="F:protein serine/threonine kinase activity"/>
    <property type="evidence" value="ECO:0007669"/>
    <property type="project" value="UniProtKB-KW"/>
</dbReference>
<dbReference type="InterPro" id="IPR046349">
    <property type="entry name" value="C1-like_sf"/>
</dbReference>
<keyword evidence="7" id="KW-0863">Zinc-finger</keyword>
<dbReference type="Pfam" id="PF00069">
    <property type="entry name" value="Pkinase"/>
    <property type="match status" value="1"/>
</dbReference>
<dbReference type="GO" id="GO:0005737">
    <property type="term" value="C:cytoplasm"/>
    <property type="evidence" value="ECO:0007669"/>
    <property type="project" value="TreeGrafter"/>
</dbReference>
<keyword evidence="10" id="KW-0067">ATP-binding</keyword>
<dbReference type="PROSITE" id="PS00479">
    <property type="entry name" value="ZF_DAG_PE_1"/>
    <property type="match status" value="1"/>
</dbReference>
<dbReference type="GO" id="GO:0031032">
    <property type="term" value="P:actomyosin structure organization"/>
    <property type="evidence" value="ECO:0007669"/>
    <property type="project" value="TreeGrafter"/>
</dbReference>
<dbReference type="VEuPathDB" id="MicrosporidiaDB:M896_011250"/>
<dbReference type="InParanoid" id="A0A0B2UHB9"/>
<dbReference type="InterPro" id="IPR011072">
    <property type="entry name" value="HR1_rho-bd"/>
</dbReference>
<keyword evidence="3" id="KW-0597">Phosphoprotein</keyword>
<dbReference type="InterPro" id="IPR011009">
    <property type="entry name" value="Kinase-like_dom_sf"/>
</dbReference>
<proteinExistence type="inferred from homology"/>
<dbReference type="InterPro" id="IPR002219">
    <property type="entry name" value="PKC_DAG/PE"/>
</dbReference>
<dbReference type="GO" id="GO:0008270">
    <property type="term" value="F:zinc ion binding"/>
    <property type="evidence" value="ECO:0007669"/>
    <property type="project" value="UniProtKB-KW"/>
</dbReference>
<keyword evidence="9" id="KW-0862">Zinc</keyword>